<accession>A0A2U8FNK4</accession>
<keyword evidence="3" id="KW-1185">Reference proteome</keyword>
<dbReference type="EMBL" id="CP029210">
    <property type="protein sequence ID" value="AWI52622.1"/>
    <property type="molecule type" value="Genomic_DNA"/>
</dbReference>
<dbReference type="Proteomes" id="UP000244892">
    <property type="component" value="Chromosome"/>
</dbReference>
<reference evidence="2 3" key="1">
    <citation type="submission" date="2018-05" db="EMBL/GenBank/DDBJ databases">
        <title>complete genome sequence of Aquabacterium olei NBRC 110486.</title>
        <authorList>
            <person name="Tang B."/>
            <person name="Chang J."/>
            <person name="Zhang L."/>
            <person name="Yang H."/>
        </authorList>
    </citation>
    <scope>NUCLEOTIDE SEQUENCE [LARGE SCALE GENOMIC DNA]</scope>
    <source>
        <strain evidence="2 3">NBRC 110486</strain>
    </source>
</reference>
<sequence>MMSALAVSQYALLTKWASPRRRSLRLAAAAQPQPEAVQTWEDEGGGLPLTGAQLSPDIPVRPQSTLGQDG</sequence>
<evidence type="ECO:0000313" key="2">
    <source>
        <dbReference type="EMBL" id="AWI52622.1"/>
    </source>
</evidence>
<evidence type="ECO:0000256" key="1">
    <source>
        <dbReference type="SAM" id="MobiDB-lite"/>
    </source>
</evidence>
<dbReference type="AlphaFoldDB" id="A0A2U8FNK4"/>
<evidence type="ECO:0000313" key="3">
    <source>
        <dbReference type="Proteomes" id="UP000244892"/>
    </source>
</evidence>
<feature type="region of interest" description="Disordered" evidence="1">
    <location>
        <begin position="29"/>
        <end position="70"/>
    </location>
</feature>
<proteinExistence type="predicted"/>
<name>A0A2U8FNK4_9BURK</name>
<protein>
    <submittedName>
        <fullName evidence="2">Uncharacterized protein</fullName>
    </submittedName>
</protein>
<gene>
    <name evidence="2" type="ORF">DEH84_03715</name>
</gene>
<organism evidence="2 3">
    <name type="scientific">Aquabacterium olei</name>
    <dbReference type="NCBI Taxonomy" id="1296669"/>
    <lineage>
        <taxon>Bacteria</taxon>
        <taxon>Pseudomonadati</taxon>
        <taxon>Pseudomonadota</taxon>
        <taxon>Betaproteobacteria</taxon>
        <taxon>Burkholderiales</taxon>
        <taxon>Aquabacterium</taxon>
    </lineage>
</organism>
<dbReference type="KEGG" id="aon:DEH84_03715"/>